<dbReference type="SUPFAM" id="SSF48425">
    <property type="entry name" value="Sec7 domain"/>
    <property type="match status" value="1"/>
</dbReference>
<feature type="region of interest" description="Disordered" evidence="4">
    <location>
        <begin position="123"/>
        <end position="155"/>
    </location>
</feature>
<dbReference type="InterPro" id="IPR035999">
    <property type="entry name" value="Sec7_dom_sf"/>
</dbReference>
<dbReference type="InterPro" id="IPR000904">
    <property type="entry name" value="Sec7_dom"/>
</dbReference>
<name>A0ABD6E4K1_9BILA</name>
<dbReference type="InterPro" id="IPR001605">
    <property type="entry name" value="PH_dom-spectrin-type"/>
</dbReference>
<dbReference type="InterPro" id="IPR011993">
    <property type="entry name" value="PH-like_dom_sf"/>
</dbReference>
<dbReference type="EMBL" id="JBGFUD010000189">
    <property type="protein sequence ID" value="MFH4973932.1"/>
    <property type="molecule type" value="Genomic_DNA"/>
</dbReference>
<dbReference type="AlphaFoldDB" id="A0ABD6E4K1"/>
<keyword evidence="2" id="KW-1003">Cell membrane</keyword>
<dbReference type="SUPFAM" id="SSF50729">
    <property type="entry name" value="PH domain-like"/>
    <property type="match status" value="1"/>
</dbReference>
<sequence>MTEVLVGSDTVSQSSRSPRYEAFMMTGEKMLSLDHKISYRYAEMCAEQLPPSVAVGESPNRQIFQNDGSTTDKGRLRQNTSAVQRPNPSFSRSSVSSSQSDHGLDRERIHGNTILELSVAENHSSVTVDPPMSTPTTQTTASDSSFSTTVSNHRADSRQLLNVDQKLLESHAAPHSETNSLGRRTQPYEAGQCVSVVQCQSTECAAVDSEAAVRLATRLFVLDGFKKTDVASHLCRTNDFGRAVAEEYCALFNFTGVRIDAAMRDFLSCFCLTGDSQERSRIMEHFAKRYYNCNPTVFKNTDEILALSCAILLLNTDLHGPNIGKRMSSREFINNLGGVDMDLDRALLKNLYAAIKESPIKWASDNEQDSAMIEAAPSANSTSNTEKKKKSATRSKISNIEDDIIEYKNGWVLRKCVFDRDGNRTPFGRRGWKMLYGRIRGMMLFLHKTEDGIRRDSYETINNCIQLHHSWAVVAKDYKKRRNVFKLITAKRGEFLFQTSDPDDLKQWTDSINYVAAAFSSPVTPVPVSCEFGIFPKPIYPSQLTKLSMPEQLKEHEKSCEEVKKSLHQLLMETPRIKIAKNKHKVVMDFFEKEKFYAMEQERYETYLKVLRERLSALVPPYANAVNAESNADSVCSSKSHCNPSTASSMTHEGANGEAITPGETLVEESVDIEDRISYKEAIALTPRSSPTAVSK</sequence>
<protein>
    <recommendedName>
        <fullName evidence="9">PH and SEC7 domain-containing protein 3</fullName>
    </recommendedName>
</protein>
<dbReference type="PANTHER" id="PTHR10663">
    <property type="entry name" value="GUANYL-NUCLEOTIDE EXCHANGE FACTOR"/>
    <property type="match status" value="1"/>
</dbReference>
<evidence type="ECO:0000256" key="1">
    <source>
        <dbReference type="ARBA" id="ARBA00004236"/>
    </source>
</evidence>
<dbReference type="PRINTS" id="PR00683">
    <property type="entry name" value="SPECTRINPH"/>
</dbReference>
<dbReference type="Gene3D" id="2.30.29.30">
    <property type="entry name" value="Pleckstrin-homology domain (PH domain)/Phosphotyrosine-binding domain (PTB)"/>
    <property type="match status" value="1"/>
</dbReference>
<dbReference type="GO" id="GO:0005886">
    <property type="term" value="C:plasma membrane"/>
    <property type="evidence" value="ECO:0007669"/>
    <property type="project" value="UniProtKB-SubCell"/>
</dbReference>
<dbReference type="SMART" id="SM00222">
    <property type="entry name" value="Sec7"/>
    <property type="match status" value="1"/>
</dbReference>
<evidence type="ECO:0000313" key="7">
    <source>
        <dbReference type="EMBL" id="MFH4973932.1"/>
    </source>
</evidence>
<accession>A0ABD6E4K1</accession>
<evidence type="ECO:0000256" key="3">
    <source>
        <dbReference type="ARBA" id="ARBA00023136"/>
    </source>
</evidence>
<dbReference type="Pfam" id="PF01369">
    <property type="entry name" value="Sec7"/>
    <property type="match status" value="1"/>
</dbReference>
<dbReference type="Gene3D" id="1.10.1000.11">
    <property type="entry name" value="Arf Nucleotide-binding Site Opener,domain 2"/>
    <property type="match status" value="1"/>
</dbReference>
<dbReference type="Proteomes" id="UP001608902">
    <property type="component" value="Unassembled WGS sequence"/>
</dbReference>
<evidence type="ECO:0000259" key="5">
    <source>
        <dbReference type="PROSITE" id="PS50003"/>
    </source>
</evidence>
<dbReference type="PANTHER" id="PTHR10663:SF376">
    <property type="entry name" value="PH AND SEC7 DOMAIN-CONTAINING PROTEIN"/>
    <property type="match status" value="1"/>
</dbReference>
<dbReference type="InterPro" id="IPR041681">
    <property type="entry name" value="PH_9"/>
</dbReference>
<evidence type="ECO:0008006" key="9">
    <source>
        <dbReference type="Google" id="ProtNLM"/>
    </source>
</evidence>
<feature type="compositionally biased region" description="Polar residues" evidence="4">
    <location>
        <begin position="76"/>
        <end position="88"/>
    </location>
</feature>
<proteinExistence type="predicted"/>
<dbReference type="SMART" id="SM00233">
    <property type="entry name" value="PH"/>
    <property type="match status" value="1"/>
</dbReference>
<comment type="caution">
    <text evidence="7">The sequence shown here is derived from an EMBL/GenBank/DDBJ whole genome shotgun (WGS) entry which is preliminary data.</text>
</comment>
<comment type="subcellular location">
    <subcellularLocation>
        <location evidence="1">Cell membrane</location>
    </subcellularLocation>
</comment>
<gene>
    <name evidence="7" type="ORF">AB6A40_000641</name>
</gene>
<dbReference type="PROSITE" id="PS50003">
    <property type="entry name" value="PH_DOMAIN"/>
    <property type="match status" value="1"/>
</dbReference>
<dbReference type="InterPro" id="IPR001849">
    <property type="entry name" value="PH_domain"/>
</dbReference>
<feature type="compositionally biased region" description="Polar residues" evidence="4">
    <location>
        <begin position="134"/>
        <end position="152"/>
    </location>
</feature>
<keyword evidence="3" id="KW-0472">Membrane</keyword>
<evidence type="ECO:0000259" key="6">
    <source>
        <dbReference type="PROSITE" id="PS50190"/>
    </source>
</evidence>
<dbReference type="PROSITE" id="PS50190">
    <property type="entry name" value="SEC7"/>
    <property type="match status" value="1"/>
</dbReference>
<dbReference type="CDD" id="cd00171">
    <property type="entry name" value="Sec7"/>
    <property type="match status" value="1"/>
</dbReference>
<keyword evidence="8" id="KW-1185">Reference proteome</keyword>
<evidence type="ECO:0000256" key="4">
    <source>
        <dbReference type="SAM" id="MobiDB-lite"/>
    </source>
</evidence>
<feature type="compositionally biased region" description="Low complexity" evidence="4">
    <location>
        <begin position="89"/>
        <end position="100"/>
    </location>
</feature>
<feature type="domain" description="SEC7" evidence="6">
    <location>
        <begin position="207"/>
        <end position="358"/>
    </location>
</feature>
<dbReference type="InterPro" id="IPR023394">
    <property type="entry name" value="Sec7_C_sf"/>
</dbReference>
<dbReference type="Pfam" id="PF15410">
    <property type="entry name" value="PH_9"/>
    <property type="match status" value="1"/>
</dbReference>
<feature type="compositionally biased region" description="Polar residues" evidence="4">
    <location>
        <begin position="59"/>
        <end position="69"/>
    </location>
</feature>
<feature type="domain" description="PH" evidence="5">
    <location>
        <begin position="405"/>
        <end position="517"/>
    </location>
</feature>
<reference evidence="7 8" key="1">
    <citation type="submission" date="2024-08" db="EMBL/GenBank/DDBJ databases">
        <title>Gnathostoma spinigerum genome.</title>
        <authorList>
            <person name="Gonzalez-Bertolin B."/>
            <person name="Monzon S."/>
            <person name="Zaballos A."/>
            <person name="Jimenez P."/>
            <person name="Dekumyoy P."/>
            <person name="Varona S."/>
            <person name="Cuesta I."/>
            <person name="Sumanam S."/>
            <person name="Adisakwattana P."/>
            <person name="Gasser R.B."/>
            <person name="Hernandez-Gonzalez A."/>
            <person name="Young N.D."/>
            <person name="Perteguer M.J."/>
        </authorList>
    </citation>
    <scope>NUCLEOTIDE SEQUENCE [LARGE SCALE GENOMIC DNA]</scope>
    <source>
        <strain evidence="7">AL3</strain>
        <tissue evidence="7">Liver</tissue>
    </source>
</reference>
<organism evidence="7 8">
    <name type="scientific">Gnathostoma spinigerum</name>
    <dbReference type="NCBI Taxonomy" id="75299"/>
    <lineage>
        <taxon>Eukaryota</taxon>
        <taxon>Metazoa</taxon>
        <taxon>Ecdysozoa</taxon>
        <taxon>Nematoda</taxon>
        <taxon>Chromadorea</taxon>
        <taxon>Rhabditida</taxon>
        <taxon>Spirurina</taxon>
        <taxon>Gnathostomatomorpha</taxon>
        <taxon>Gnathostomatoidea</taxon>
        <taxon>Gnathostomatidae</taxon>
        <taxon>Gnathostoma</taxon>
    </lineage>
</organism>
<evidence type="ECO:0000313" key="8">
    <source>
        <dbReference type="Proteomes" id="UP001608902"/>
    </source>
</evidence>
<evidence type="ECO:0000256" key="2">
    <source>
        <dbReference type="ARBA" id="ARBA00022475"/>
    </source>
</evidence>
<feature type="region of interest" description="Disordered" evidence="4">
    <location>
        <begin position="53"/>
        <end position="106"/>
    </location>
</feature>